<dbReference type="InterPro" id="IPR027417">
    <property type="entry name" value="P-loop_NTPase"/>
</dbReference>
<proteinExistence type="predicted"/>
<evidence type="ECO:0000313" key="2">
    <source>
        <dbReference type="Proteomes" id="UP000183529"/>
    </source>
</evidence>
<accession>A0AAQ1GM70</accession>
<reference evidence="1 2" key="1">
    <citation type="submission" date="2016-10" db="EMBL/GenBank/DDBJ databases">
        <authorList>
            <person name="Varghese N."/>
            <person name="Submissions S."/>
        </authorList>
    </citation>
    <scope>NUCLEOTIDE SEQUENCE [LARGE SCALE GENOMIC DNA]</scope>
    <source>
        <strain evidence="1 2">LMG 22274</strain>
    </source>
</reference>
<sequence length="424" mass="47153">MKPEPQAIFLHTGYRTAGTWLWSCFRNLDQVTGYYEPLHEMLATIDRDMLDKSTSSSWRSGHPNLESPYFAEFAHLLDGDQPGIAGYDEVFSIDSFSGDAPEAAPRIVDYLNTLAQTSRAKGRVPVFKFCRSLGRLKWFYETFPDAVHIVVLKNPITQWQSCWELLAKHRNAHFVAIPFAVLDLNRHVPLARKVMDALRITLPEMPESGEAITLEERLTFFKEYVAKIDPADAYRGFLAHWLLTLRHAFTSSDAVFDCDLAARSPVYAQAAEQWIAEMSGLSPSFGSVQPADGPRQSGFDATRGLEIHLDALALSRALAESGEISGETQSFWTSKLAQATQVLAFGPDVNWPHGAVPLHRSTRVVDIALIDGIAADAALVNELAATRSALESARRQMKALKRAPLRRLGTKVRKLFASNGRRAV</sequence>
<dbReference type="RefSeq" id="WP_080180877.1">
    <property type="nucleotide sequence ID" value="NZ_CADFGN010000001.1"/>
</dbReference>
<evidence type="ECO:0008006" key="3">
    <source>
        <dbReference type="Google" id="ProtNLM"/>
    </source>
</evidence>
<name>A0AAQ1GM70_9BURK</name>
<gene>
    <name evidence="1" type="ORF">SAMN05216550_12235</name>
</gene>
<dbReference type="Gene3D" id="3.40.50.300">
    <property type="entry name" value="P-loop containing nucleotide triphosphate hydrolases"/>
    <property type="match status" value="1"/>
</dbReference>
<dbReference type="Proteomes" id="UP000183529">
    <property type="component" value="Unassembled WGS sequence"/>
</dbReference>
<comment type="caution">
    <text evidence="1">The sequence shown here is derived from an EMBL/GenBank/DDBJ whole genome shotgun (WGS) entry which is preliminary data.</text>
</comment>
<dbReference type="SUPFAM" id="SSF52540">
    <property type="entry name" value="P-loop containing nucleoside triphosphate hydrolases"/>
    <property type="match status" value="1"/>
</dbReference>
<protein>
    <recommendedName>
        <fullName evidence="3">Sulfotransferase family protein</fullName>
    </recommendedName>
</protein>
<evidence type="ECO:0000313" key="1">
    <source>
        <dbReference type="EMBL" id="SEK12495.1"/>
    </source>
</evidence>
<organism evidence="1 2">
    <name type="scientific">Paraburkholderia tropica</name>
    <dbReference type="NCBI Taxonomy" id="92647"/>
    <lineage>
        <taxon>Bacteria</taxon>
        <taxon>Pseudomonadati</taxon>
        <taxon>Pseudomonadota</taxon>
        <taxon>Betaproteobacteria</taxon>
        <taxon>Burkholderiales</taxon>
        <taxon>Burkholderiaceae</taxon>
        <taxon>Paraburkholderia</taxon>
    </lineage>
</organism>
<dbReference type="AlphaFoldDB" id="A0AAQ1GM70"/>
<dbReference type="EMBL" id="FNZM01000022">
    <property type="protein sequence ID" value="SEK12495.1"/>
    <property type="molecule type" value="Genomic_DNA"/>
</dbReference>